<feature type="region of interest" description="Disordered" evidence="1">
    <location>
        <begin position="1"/>
        <end position="24"/>
    </location>
</feature>
<dbReference type="PANTHER" id="PTHR34666">
    <property type="entry name" value="EXPRESSED PROTEIN"/>
    <property type="match status" value="1"/>
</dbReference>
<protein>
    <submittedName>
        <fullName evidence="3">Uncharacterized protein</fullName>
    </submittedName>
</protein>
<dbReference type="RefSeq" id="XP_021846407.1">
    <property type="nucleotide sequence ID" value="XM_021990715.2"/>
</dbReference>
<evidence type="ECO:0000256" key="1">
    <source>
        <dbReference type="SAM" id="MobiDB-lite"/>
    </source>
</evidence>
<dbReference type="PANTHER" id="PTHR34666:SF1">
    <property type="entry name" value="OS02G0554800 PROTEIN"/>
    <property type="match status" value="1"/>
</dbReference>
<gene>
    <name evidence="3" type="primary">LOC110785912</name>
</gene>
<reference evidence="2" key="1">
    <citation type="journal article" date="2021" name="Nat. Commun.">
        <title>Genomic analyses provide insights into spinach domestication and the genetic basis of agronomic traits.</title>
        <authorList>
            <person name="Cai X."/>
            <person name="Sun X."/>
            <person name="Xu C."/>
            <person name="Sun H."/>
            <person name="Wang X."/>
            <person name="Ge C."/>
            <person name="Zhang Z."/>
            <person name="Wang Q."/>
            <person name="Fei Z."/>
            <person name="Jiao C."/>
            <person name="Wang Q."/>
        </authorList>
    </citation>
    <scope>NUCLEOTIDE SEQUENCE [LARGE SCALE GENOMIC DNA]</scope>
    <source>
        <strain evidence="2">cv. Varoflay</strain>
    </source>
</reference>
<name>A0A9R0IC49_SPIOL</name>
<dbReference type="OrthoDB" id="1917400at2759"/>
<proteinExistence type="predicted"/>
<sequence>MDLDEFTFPATHPTTTPIDSPPLWRLSPSASPTPSYLEATTGMKLNIKTSENGNFYSRKSCSFLEGKCLTKRSRLSGNNEDDDQAQEKMDMLWEDLNYEELFKSKRDSRLFEFHSKGSNEVMEFGCVPTPFKLVRTSTMKGGGSKIKRPSMVVLIKVLKRLFVLQQFAKKRSR</sequence>
<dbReference type="GeneID" id="110785912"/>
<organism evidence="2 3">
    <name type="scientific">Spinacia oleracea</name>
    <name type="common">Spinach</name>
    <dbReference type="NCBI Taxonomy" id="3562"/>
    <lineage>
        <taxon>Eukaryota</taxon>
        <taxon>Viridiplantae</taxon>
        <taxon>Streptophyta</taxon>
        <taxon>Embryophyta</taxon>
        <taxon>Tracheophyta</taxon>
        <taxon>Spermatophyta</taxon>
        <taxon>Magnoliopsida</taxon>
        <taxon>eudicotyledons</taxon>
        <taxon>Gunneridae</taxon>
        <taxon>Pentapetalae</taxon>
        <taxon>Caryophyllales</taxon>
        <taxon>Chenopodiaceae</taxon>
        <taxon>Chenopodioideae</taxon>
        <taxon>Anserineae</taxon>
        <taxon>Spinacia</taxon>
    </lineage>
</organism>
<reference evidence="3" key="2">
    <citation type="submission" date="2025-08" db="UniProtKB">
        <authorList>
            <consortium name="RefSeq"/>
        </authorList>
    </citation>
    <scope>IDENTIFICATION</scope>
    <source>
        <tissue evidence="3">Leaf</tissue>
    </source>
</reference>
<dbReference type="KEGG" id="soe:110785912"/>
<accession>A0A9R0IC49</accession>
<keyword evidence="2" id="KW-1185">Reference proteome</keyword>
<evidence type="ECO:0000313" key="3">
    <source>
        <dbReference type="RefSeq" id="XP_021846407.1"/>
    </source>
</evidence>
<dbReference type="Proteomes" id="UP000813463">
    <property type="component" value="Chromosome 2"/>
</dbReference>
<evidence type="ECO:0000313" key="2">
    <source>
        <dbReference type="Proteomes" id="UP000813463"/>
    </source>
</evidence>
<feature type="compositionally biased region" description="Low complexity" evidence="1">
    <location>
        <begin position="1"/>
        <end position="17"/>
    </location>
</feature>
<dbReference type="AlphaFoldDB" id="A0A9R0IC49"/>